<dbReference type="SUPFAM" id="SSF53901">
    <property type="entry name" value="Thiolase-like"/>
    <property type="match status" value="1"/>
</dbReference>
<name>A0A4R2EP18_9BACT</name>
<evidence type="ECO:0000256" key="7">
    <source>
        <dbReference type="ARBA" id="ARBA00022679"/>
    </source>
</evidence>
<gene>
    <name evidence="19" type="ORF">CLV25_10316</name>
</gene>
<comment type="catalytic activity">
    <reaction evidence="16">
        <text>a fatty acyl-[ACP] + malonyl-[ACP] + H(+) = a 3-oxoacyl-[ACP] + holo-[ACP] + CO2</text>
        <dbReference type="Rhea" id="RHEA:22836"/>
        <dbReference type="Rhea" id="RHEA-COMP:9623"/>
        <dbReference type="Rhea" id="RHEA-COMP:9685"/>
        <dbReference type="Rhea" id="RHEA-COMP:9916"/>
        <dbReference type="Rhea" id="RHEA-COMP:14125"/>
        <dbReference type="ChEBI" id="CHEBI:15378"/>
        <dbReference type="ChEBI" id="CHEBI:16526"/>
        <dbReference type="ChEBI" id="CHEBI:64479"/>
        <dbReference type="ChEBI" id="CHEBI:78449"/>
        <dbReference type="ChEBI" id="CHEBI:78776"/>
        <dbReference type="ChEBI" id="CHEBI:138651"/>
        <dbReference type="EC" id="2.3.1.41"/>
    </reaction>
    <physiologicalReaction direction="left-to-right" evidence="16">
        <dbReference type="Rhea" id="RHEA:22837"/>
    </physiologicalReaction>
</comment>
<evidence type="ECO:0000256" key="8">
    <source>
        <dbReference type="ARBA" id="ARBA00022832"/>
    </source>
</evidence>
<dbReference type="Proteomes" id="UP000294830">
    <property type="component" value="Unassembled WGS sequence"/>
</dbReference>
<dbReference type="InterPro" id="IPR000794">
    <property type="entry name" value="Beta-ketoacyl_synthase"/>
</dbReference>
<dbReference type="AlphaFoldDB" id="A0A4R2EP18"/>
<organism evidence="19 20">
    <name type="scientific">Acetobacteroides hydrogenigenes</name>
    <dbReference type="NCBI Taxonomy" id="979970"/>
    <lineage>
        <taxon>Bacteria</taxon>
        <taxon>Pseudomonadati</taxon>
        <taxon>Bacteroidota</taxon>
        <taxon>Bacteroidia</taxon>
        <taxon>Bacteroidales</taxon>
        <taxon>Rikenellaceae</taxon>
        <taxon>Acetobacteroides</taxon>
    </lineage>
</organism>
<dbReference type="PROSITE" id="PS00606">
    <property type="entry name" value="KS3_1"/>
    <property type="match status" value="1"/>
</dbReference>
<comment type="subcellular location">
    <subcellularLocation>
        <location evidence="1">Cytoplasm</location>
    </subcellularLocation>
</comment>
<evidence type="ECO:0000256" key="13">
    <source>
        <dbReference type="ARBA" id="ARBA00041620"/>
    </source>
</evidence>
<dbReference type="InterPro" id="IPR018201">
    <property type="entry name" value="Ketoacyl_synth_AS"/>
</dbReference>
<proteinExistence type="inferred from homology"/>
<dbReference type="EMBL" id="SLWB01000003">
    <property type="protein sequence ID" value="TCN70501.1"/>
    <property type="molecule type" value="Genomic_DNA"/>
</dbReference>
<evidence type="ECO:0000256" key="2">
    <source>
        <dbReference type="ARBA" id="ARBA00008467"/>
    </source>
</evidence>
<evidence type="ECO:0000256" key="10">
    <source>
        <dbReference type="ARBA" id="ARBA00023160"/>
    </source>
</evidence>
<protein>
    <recommendedName>
        <fullName evidence="12">3-oxoacyl-[acyl-carrier-protein] synthase 1</fullName>
        <ecNumber evidence="4">2.3.1.41</ecNumber>
    </recommendedName>
    <alternativeName>
        <fullName evidence="13">3-oxoacyl-[acyl-carrier-protein] synthase I</fullName>
    </alternativeName>
    <alternativeName>
        <fullName evidence="14">Beta-ketoacyl-ACP synthase I</fullName>
    </alternativeName>
</protein>
<dbReference type="CDD" id="cd00834">
    <property type="entry name" value="KAS_I_II"/>
    <property type="match status" value="1"/>
</dbReference>
<reference evidence="19 20" key="1">
    <citation type="submission" date="2019-03" db="EMBL/GenBank/DDBJ databases">
        <title>Genomic Encyclopedia of Archaeal and Bacterial Type Strains, Phase II (KMG-II): from individual species to whole genera.</title>
        <authorList>
            <person name="Goeker M."/>
        </authorList>
    </citation>
    <scope>NUCLEOTIDE SEQUENCE [LARGE SCALE GENOMIC DNA]</scope>
    <source>
        <strain evidence="19 20">RL-C</strain>
    </source>
</reference>
<dbReference type="InterPro" id="IPR016039">
    <property type="entry name" value="Thiolase-like"/>
</dbReference>
<dbReference type="Gene3D" id="3.40.47.10">
    <property type="match status" value="1"/>
</dbReference>
<evidence type="ECO:0000313" key="20">
    <source>
        <dbReference type="Proteomes" id="UP000294830"/>
    </source>
</evidence>
<keyword evidence="8" id="KW-0276">Fatty acid metabolism</keyword>
<dbReference type="Pfam" id="PF00109">
    <property type="entry name" value="ketoacyl-synt"/>
    <property type="match status" value="1"/>
</dbReference>
<dbReference type="PANTHER" id="PTHR11712">
    <property type="entry name" value="POLYKETIDE SYNTHASE-RELATED"/>
    <property type="match status" value="1"/>
</dbReference>
<sequence>MKRVVVTGIGAISSIGLDVQGNLNSLRNGIGGIGQSKFFVSKYAQTHALGEVKASDDELRLMLEVKDEKGLTRSDLLAFKAFREAITDAGLDEDALSSFDTALISASTVGGMCLTDQLYQDANTASKASEFIRSYSASAHTSYLAKRYGIKGIVDTLNTACSSSANAIMIGSRLIKSGRAKRVIVGGVDSLAKYTVNGFNSLGILSPAATKPFDLNRIGLSLGEGAAYLVLEALDEVDGKQVYAEIKGYGNASDAYHTSSISDDADGVVYAIRQALNSSGLSPNDIHYINAHGTGTGNNDKAEVVGFSTIFGSKIPPFNSTKSYTGHTLGASGGLEAIYSIFSIKYGELYPSLNFETPIEEPYGLAPIRCYQNDVEIRNVLSNSYGFSGSCTSLVISKV</sequence>
<evidence type="ECO:0000256" key="9">
    <source>
        <dbReference type="ARBA" id="ARBA00023098"/>
    </source>
</evidence>
<dbReference type="GO" id="GO:0005829">
    <property type="term" value="C:cytosol"/>
    <property type="evidence" value="ECO:0007669"/>
    <property type="project" value="TreeGrafter"/>
</dbReference>
<comment type="caution">
    <text evidence="19">The sequence shown here is derived from an EMBL/GenBank/DDBJ whole genome shotgun (WGS) entry which is preliminary data.</text>
</comment>
<keyword evidence="7 17" id="KW-0808">Transferase</keyword>
<evidence type="ECO:0000256" key="6">
    <source>
        <dbReference type="ARBA" id="ARBA00022516"/>
    </source>
</evidence>
<dbReference type="PROSITE" id="PS52004">
    <property type="entry name" value="KS3_2"/>
    <property type="match status" value="1"/>
</dbReference>
<keyword evidence="9" id="KW-0443">Lipid metabolism</keyword>
<dbReference type="PANTHER" id="PTHR11712:SF306">
    <property type="entry name" value="3-OXOACYL-[ACYL-CARRIER-PROTEIN] SYNTHASE 1"/>
    <property type="match status" value="1"/>
</dbReference>
<evidence type="ECO:0000256" key="14">
    <source>
        <dbReference type="ARBA" id="ARBA00042143"/>
    </source>
</evidence>
<dbReference type="InterPro" id="IPR020841">
    <property type="entry name" value="PKS_Beta-ketoAc_synthase_dom"/>
</dbReference>
<dbReference type="InterPro" id="IPR014030">
    <property type="entry name" value="Ketoacyl_synth_N"/>
</dbReference>
<dbReference type="Pfam" id="PF02801">
    <property type="entry name" value="Ketoacyl-synt_C"/>
    <property type="match status" value="1"/>
</dbReference>
<evidence type="ECO:0000256" key="5">
    <source>
        <dbReference type="ARBA" id="ARBA00022490"/>
    </source>
</evidence>
<dbReference type="GO" id="GO:0006633">
    <property type="term" value="P:fatty acid biosynthetic process"/>
    <property type="evidence" value="ECO:0007669"/>
    <property type="project" value="UniProtKB-KW"/>
</dbReference>
<evidence type="ECO:0000256" key="1">
    <source>
        <dbReference type="ARBA" id="ARBA00004496"/>
    </source>
</evidence>
<accession>A0A4R2EP18</accession>
<dbReference type="OrthoDB" id="9808669at2"/>
<keyword evidence="10" id="KW-0275">Fatty acid biosynthesis</keyword>
<comment type="similarity">
    <text evidence="2 17">Belongs to the thiolase-like superfamily. Beta-ketoacyl-ACP synthases family.</text>
</comment>
<keyword evidence="6" id="KW-0444">Lipid biosynthesis</keyword>
<evidence type="ECO:0000256" key="17">
    <source>
        <dbReference type="RuleBase" id="RU003694"/>
    </source>
</evidence>
<evidence type="ECO:0000256" key="16">
    <source>
        <dbReference type="ARBA" id="ARBA00048506"/>
    </source>
</evidence>
<keyword evidence="11" id="KW-0012">Acyltransferase</keyword>
<dbReference type="InterPro" id="IPR014031">
    <property type="entry name" value="Ketoacyl_synth_C"/>
</dbReference>
<dbReference type="RefSeq" id="WP_131838375.1">
    <property type="nucleotide sequence ID" value="NZ_SLWB01000003.1"/>
</dbReference>
<evidence type="ECO:0000313" key="19">
    <source>
        <dbReference type="EMBL" id="TCN70501.1"/>
    </source>
</evidence>
<comment type="catalytic activity">
    <reaction evidence="15">
        <text>(3Z)-decenoyl-[ACP] + malonyl-[ACP] + H(+) = 3-oxo-(5Z)-dodecenoyl-[ACP] + holo-[ACP] + CO2</text>
        <dbReference type="Rhea" id="RHEA:54940"/>
        <dbReference type="Rhea" id="RHEA-COMP:9623"/>
        <dbReference type="Rhea" id="RHEA-COMP:9685"/>
        <dbReference type="Rhea" id="RHEA-COMP:9927"/>
        <dbReference type="Rhea" id="RHEA-COMP:14042"/>
        <dbReference type="ChEBI" id="CHEBI:15378"/>
        <dbReference type="ChEBI" id="CHEBI:16526"/>
        <dbReference type="ChEBI" id="CHEBI:64479"/>
        <dbReference type="ChEBI" id="CHEBI:78449"/>
        <dbReference type="ChEBI" id="CHEBI:78798"/>
        <dbReference type="ChEBI" id="CHEBI:138410"/>
    </reaction>
    <physiologicalReaction direction="left-to-right" evidence="15">
        <dbReference type="Rhea" id="RHEA:54941"/>
    </physiologicalReaction>
</comment>
<evidence type="ECO:0000256" key="4">
    <source>
        <dbReference type="ARBA" id="ARBA00013191"/>
    </source>
</evidence>
<dbReference type="EC" id="2.3.1.41" evidence="4"/>
<dbReference type="GO" id="GO:0004315">
    <property type="term" value="F:3-oxoacyl-[acyl-carrier-protein] synthase activity"/>
    <property type="evidence" value="ECO:0007669"/>
    <property type="project" value="UniProtKB-EC"/>
</dbReference>
<keyword evidence="20" id="KW-1185">Reference proteome</keyword>
<evidence type="ECO:0000259" key="18">
    <source>
        <dbReference type="PROSITE" id="PS52004"/>
    </source>
</evidence>
<comment type="subunit">
    <text evidence="3">Homodimer.</text>
</comment>
<feature type="domain" description="Ketosynthase family 3 (KS3)" evidence="18">
    <location>
        <begin position="1"/>
        <end position="398"/>
    </location>
</feature>
<evidence type="ECO:0000256" key="15">
    <source>
        <dbReference type="ARBA" id="ARBA00048121"/>
    </source>
</evidence>
<evidence type="ECO:0000256" key="11">
    <source>
        <dbReference type="ARBA" id="ARBA00023315"/>
    </source>
</evidence>
<keyword evidence="5" id="KW-0963">Cytoplasm</keyword>
<evidence type="ECO:0000256" key="3">
    <source>
        <dbReference type="ARBA" id="ARBA00011738"/>
    </source>
</evidence>
<evidence type="ECO:0000256" key="12">
    <source>
        <dbReference type="ARBA" id="ARBA00039450"/>
    </source>
</evidence>
<dbReference type="SMART" id="SM00825">
    <property type="entry name" value="PKS_KS"/>
    <property type="match status" value="1"/>
</dbReference>